<proteinExistence type="predicted"/>
<organism evidence="1 2">
    <name type="scientific">Caballeronia udeis</name>
    <dbReference type="NCBI Taxonomy" id="1232866"/>
    <lineage>
        <taxon>Bacteria</taxon>
        <taxon>Pseudomonadati</taxon>
        <taxon>Pseudomonadota</taxon>
        <taxon>Betaproteobacteria</taxon>
        <taxon>Burkholderiales</taxon>
        <taxon>Burkholderiaceae</taxon>
        <taxon>Caballeronia</taxon>
    </lineage>
</organism>
<reference evidence="1 2" key="1">
    <citation type="submission" date="2024-10" db="EMBL/GenBank/DDBJ databases">
        <authorList>
            <person name="Deangelis K."/>
            <person name="Huntemann M."/>
            <person name="Clum A."/>
            <person name="Wang J."/>
            <person name="Palaniappan K."/>
            <person name="Ritter S."/>
            <person name="Chen I.-M."/>
            <person name="Stamatis D."/>
            <person name="Reddy T."/>
            <person name="O'Malley R."/>
            <person name="Daum C."/>
            <person name="Ng V."/>
            <person name="Ivanova N."/>
            <person name="Kyrpides N."/>
            <person name="Woyke T."/>
        </authorList>
    </citation>
    <scope>NUCLEOTIDE SEQUENCE [LARGE SCALE GENOMIC DNA]</scope>
    <source>
        <strain evidence="1 2">GAS97</strain>
    </source>
</reference>
<evidence type="ECO:0000313" key="2">
    <source>
        <dbReference type="Proteomes" id="UP001620514"/>
    </source>
</evidence>
<evidence type="ECO:0000313" key="1">
    <source>
        <dbReference type="EMBL" id="MFK4448357.1"/>
    </source>
</evidence>
<dbReference type="EMBL" id="JBIYDN010000049">
    <property type="protein sequence ID" value="MFK4448357.1"/>
    <property type="molecule type" value="Genomic_DNA"/>
</dbReference>
<gene>
    <name evidence="1" type="ORF">ABH943_008401</name>
</gene>
<comment type="caution">
    <text evidence="1">The sequence shown here is derived from an EMBL/GenBank/DDBJ whole genome shotgun (WGS) entry which is preliminary data.</text>
</comment>
<dbReference type="RefSeq" id="WP_404614580.1">
    <property type="nucleotide sequence ID" value="NZ_JBIYDN010000049.1"/>
</dbReference>
<protein>
    <submittedName>
        <fullName evidence="1">Uncharacterized protein</fullName>
    </submittedName>
</protein>
<sequence>MSKSRRKTPIFGHTTSVSEAKDKAIWHRRHRRAERSEIKLAGVDYIARSHRAHSDPWLMDKDGKRWWAEAQPCDMRK</sequence>
<keyword evidence="2" id="KW-1185">Reference proteome</keyword>
<reference evidence="1 2" key="2">
    <citation type="submission" date="2024-11" db="EMBL/GenBank/DDBJ databases">
        <title>Using genomics to understand microbial adaptation to soil warming.</title>
        <authorList>
            <person name="Deangelis K.M. PhD."/>
        </authorList>
    </citation>
    <scope>NUCLEOTIDE SEQUENCE [LARGE SCALE GENOMIC DNA]</scope>
    <source>
        <strain evidence="1 2">GAS97</strain>
    </source>
</reference>
<name>A0ABW8MX94_9BURK</name>
<dbReference type="Proteomes" id="UP001620514">
    <property type="component" value="Unassembled WGS sequence"/>
</dbReference>
<accession>A0ABW8MX94</accession>